<protein>
    <submittedName>
        <fullName evidence="2">Uncharacterized protein</fullName>
    </submittedName>
</protein>
<feature type="region of interest" description="Disordered" evidence="1">
    <location>
        <begin position="1"/>
        <end position="23"/>
    </location>
</feature>
<gene>
    <name evidence="2" type="ORF">AEK19_MT1285</name>
</gene>
<name>A0A1Y0B2A5_9LAMI</name>
<dbReference type="EMBL" id="KY774314">
    <property type="protein sequence ID" value="ART31489.1"/>
    <property type="molecule type" value="Genomic_DNA"/>
</dbReference>
<proteinExistence type="predicted"/>
<dbReference type="AlphaFoldDB" id="A0A1Y0B2A5"/>
<accession>A0A1Y0B2A5</accession>
<organism evidence="2">
    <name type="scientific">Utricularia reniformis</name>
    <dbReference type="NCBI Taxonomy" id="192314"/>
    <lineage>
        <taxon>Eukaryota</taxon>
        <taxon>Viridiplantae</taxon>
        <taxon>Streptophyta</taxon>
        <taxon>Embryophyta</taxon>
        <taxon>Tracheophyta</taxon>
        <taxon>Spermatophyta</taxon>
        <taxon>Magnoliopsida</taxon>
        <taxon>eudicotyledons</taxon>
        <taxon>Gunneridae</taxon>
        <taxon>Pentapetalae</taxon>
        <taxon>asterids</taxon>
        <taxon>lamiids</taxon>
        <taxon>Lamiales</taxon>
        <taxon>Lentibulariaceae</taxon>
        <taxon>Utricularia</taxon>
    </lineage>
</organism>
<sequence length="96" mass="11159">MKAGRIKESRRAGIDRQRRSRFQRREASTQFFVKCWRAASLFPDALPFGESIDCLSAFFGTFQPSTSNWTKRTLFFSCFTLCEKLLVLLRTNLPVN</sequence>
<evidence type="ECO:0000256" key="1">
    <source>
        <dbReference type="SAM" id="MobiDB-lite"/>
    </source>
</evidence>
<geneLocation type="mitochondrion" evidence="2"/>
<keyword evidence="2" id="KW-0496">Mitochondrion</keyword>
<reference evidence="2" key="1">
    <citation type="submission" date="2017-03" db="EMBL/GenBank/DDBJ databases">
        <title>The mitochondrial genome of the carnivorous plant Utricularia reniformis (Lentibulariaceae): structure, comparative analysis and evolutionary landmarks.</title>
        <authorList>
            <person name="Silva S.R."/>
            <person name="Alvarenga D.O."/>
            <person name="Michael T.P."/>
            <person name="Miranda V.F.O."/>
            <person name="Varani A.M."/>
        </authorList>
    </citation>
    <scope>NUCLEOTIDE SEQUENCE</scope>
</reference>
<evidence type="ECO:0000313" key="2">
    <source>
        <dbReference type="EMBL" id="ART31489.1"/>
    </source>
</evidence>